<feature type="transmembrane region" description="Helical" evidence="5">
    <location>
        <begin position="59"/>
        <end position="85"/>
    </location>
</feature>
<dbReference type="EnsemblMetazoa" id="BGLB020275-RA">
    <property type="protein sequence ID" value="BGLB020275-PA"/>
    <property type="gene ID" value="BGLB020275"/>
</dbReference>
<dbReference type="PANTHER" id="PTHR46641">
    <property type="entry name" value="FMRFAMIDE RECEPTOR-RELATED"/>
    <property type="match status" value="1"/>
</dbReference>
<evidence type="ECO:0000256" key="5">
    <source>
        <dbReference type="SAM" id="Phobius"/>
    </source>
</evidence>
<feature type="transmembrane region" description="Helical" evidence="5">
    <location>
        <begin position="140"/>
        <end position="165"/>
    </location>
</feature>
<reference evidence="7" key="1">
    <citation type="submission" date="2020-05" db="UniProtKB">
        <authorList>
            <consortium name="EnsemblMetazoa"/>
        </authorList>
    </citation>
    <scope>IDENTIFICATION</scope>
    <source>
        <strain evidence="7">BB02</strain>
    </source>
</reference>
<dbReference type="Proteomes" id="UP000076420">
    <property type="component" value="Unassembled WGS sequence"/>
</dbReference>
<evidence type="ECO:0000313" key="8">
    <source>
        <dbReference type="Proteomes" id="UP000076420"/>
    </source>
</evidence>
<feature type="transmembrane region" description="Helical" evidence="5">
    <location>
        <begin position="243"/>
        <end position="261"/>
    </location>
</feature>
<keyword evidence="3 5" id="KW-1133">Transmembrane helix</keyword>
<dbReference type="AlphaFoldDB" id="A0A2C9KJ82"/>
<gene>
    <name evidence="7" type="primary">106071571</name>
</gene>
<dbReference type="PANTHER" id="PTHR46641:SF18">
    <property type="entry name" value="G-PROTEIN COUPLED RECEPTORS FAMILY 1 PROFILE DOMAIN-CONTAINING PROTEIN"/>
    <property type="match status" value="1"/>
</dbReference>
<proteinExistence type="predicted"/>
<feature type="transmembrane region" description="Helical" evidence="5">
    <location>
        <begin position="186"/>
        <end position="205"/>
    </location>
</feature>
<dbReference type="InterPro" id="IPR000276">
    <property type="entry name" value="GPCR_Rhodpsn"/>
</dbReference>
<feature type="transmembrane region" description="Helical" evidence="5">
    <location>
        <begin position="362"/>
        <end position="386"/>
    </location>
</feature>
<comment type="subcellular location">
    <subcellularLocation>
        <location evidence="1">Membrane</location>
    </subcellularLocation>
</comment>
<keyword evidence="2 5" id="KW-0812">Transmembrane</keyword>
<dbReference type="Gene3D" id="1.20.1070.10">
    <property type="entry name" value="Rhodopsin 7-helix transmembrane proteins"/>
    <property type="match status" value="1"/>
</dbReference>
<organism evidence="7 8">
    <name type="scientific">Biomphalaria glabrata</name>
    <name type="common">Bloodfluke planorb</name>
    <name type="synonym">Freshwater snail</name>
    <dbReference type="NCBI Taxonomy" id="6526"/>
    <lineage>
        <taxon>Eukaryota</taxon>
        <taxon>Metazoa</taxon>
        <taxon>Spiralia</taxon>
        <taxon>Lophotrochozoa</taxon>
        <taxon>Mollusca</taxon>
        <taxon>Gastropoda</taxon>
        <taxon>Heterobranchia</taxon>
        <taxon>Euthyneura</taxon>
        <taxon>Panpulmonata</taxon>
        <taxon>Hygrophila</taxon>
        <taxon>Lymnaeoidea</taxon>
        <taxon>Planorbidae</taxon>
        <taxon>Biomphalaria</taxon>
    </lineage>
</organism>
<evidence type="ECO:0000259" key="6">
    <source>
        <dbReference type="PROSITE" id="PS50262"/>
    </source>
</evidence>
<dbReference type="VEuPathDB" id="VectorBase:BGLAX_030330"/>
<keyword evidence="4 5" id="KW-0472">Membrane</keyword>
<accession>A0A2C9KJ82</accession>
<name>A0A2C9KJ82_BIOGL</name>
<feature type="domain" description="G-protein coupled receptors family 1 profile" evidence="6">
    <location>
        <begin position="76"/>
        <end position="385"/>
    </location>
</feature>
<evidence type="ECO:0000256" key="2">
    <source>
        <dbReference type="ARBA" id="ARBA00022692"/>
    </source>
</evidence>
<evidence type="ECO:0000256" key="1">
    <source>
        <dbReference type="ARBA" id="ARBA00004370"/>
    </source>
</evidence>
<evidence type="ECO:0000313" key="7">
    <source>
        <dbReference type="EnsemblMetazoa" id="BGLB020275-PA"/>
    </source>
</evidence>
<sequence>MATVEVNISNSEQDFTSSELQSVSTTSSTTDVASLLRSTTLHSAATQLLISDQDYITLAVIYSVLCSLITFSGCFGNAVTIVTYFSMKLKDGVMISFLCLAISDLLYGVTILAHLVSVGLSVLELRSSFSVWFPIDPFGIYVFFSDIGVLIYLITVLATTFIAIIRCLCVAKPLQFQNILTKRRSIVCAVAFSIVAVASYLPILVHMKMERSFDANINTTRYRLRISPQREVIKTAIWIPRDVLVTLTTEIIVIVCVVIMMKTLRSAAKFRNSAAKYSVQPLTQVGGVQGQPPKGQVNSDLKNNTKYVDAQSNKLTSKDFSVVCQVVLISIVYIVCNMPKVIINVAVLFVPDLALGKPYQNVYFTIIGIMELFQAFNSSFNIFIYFKYNSKFRKHLCLSKIKT</sequence>
<dbReference type="GO" id="GO:0004930">
    <property type="term" value="F:G protein-coupled receptor activity"/>
    <property type="evidence" value="ECO:0007669"/>
    <property type="project" value="InterPro"/>
</dbReference>
<dbReference type="RefSeq" id="XP_013087166.2">
    <property type="nucleotide sequence ID" value="XM_013231712.2"/>
</dbReference>
<dbReference type="VEuPathDB" id="VectorBase:BGLB020275"/>
<evidence type="ECO:0000256" key="4">
    <source>
        <dbReference type="ARBA" id="ARBA00023136"/>
    </source>
</evidence>
<dbReference type="PROSITE" id="PS50262">
    <property type="entry name" value="G_PROTEIN_RECEP_F1_2"/>
    <property type="match status" value="1"/>
</dbReference>
<dbReference type="Pfam" id="PF00001">
    <property type="entry name" value="7tm_1"/>
    <property type="match status" value="1"/>
</dbReference>
<dbReference type="InterPro" id="IPR052954">
    <property type="entry name" value="GPCR-Ligand_Int"/>
</dbReference>
<dbReference type="OrthoDB" id="6062462at2759"/>
<feature type="transmembrane region" description="Helical" evidence="5">
    <location>
        <begin position="322"/>
        <end position="350"/>
    </location>
</feature>
<dbReference type="STRING" id="6526.A0A2C9KJ82"/>
<protein>
    <recommendedName>
        <fullName evidence="6">G-protein coupled receptors family 1 profile domain-containing protein</fullName>
    </recommendedName>
</protein>
<dbReference type="PRINTS" id="PR00237">
    <property type="entry name" value="GPCRRHODOPSN"/>
</dbReference>
<dbReference type="SUPFAM" id="SSF81321">
    <property type="entry name" value="Family A G protein-coupled receptor-like"/>
    <property type="match status" value="1"/>
</dbReference>
<dbReference type="InterPro" id="IPR017452">
    <property type="entry name" value="GPCR_Rhodpsn_7TM"/>
</dbReference>
<dbReference type="GO" id="GO:0016020">
    <property type="term" value="C:membrane"/>
    <property type="evidence" value="ECO:0007669"/>
    <property type="project" value="UniProtKB-SubCell"/>
</dbReference>
<dbReference type="KEGG" id="bgt:106071571"/>
<feature type="transmembrane region" description="Helical" evidence="5">
    <location>
        <begin position="97"/>
        <end position="120"/>
    </location>
</feature>
<evidence type="ECO:0000256" key="3">
    <source>
        <dbReference type="ARBA" id="ARBA00022989"/>
    </source>
</evidence>